<evidence type="ECO:0000313" key="2">
    <source>
        <dbReference type="Proteomes" id="UP000330807"/>
    </source>
</evidence>
<sequence>MGLRNLPTDVARPLTSLIDDAEPGRVSSRSLTRLSDVCQIMLLSFAAGESVSDEEYPADTMYYLLEGCAGITFAQEGRAPVPLAAGEVLLVPAGVRHAVEPAGAIKLLQLSL</sequence>
<dbReference type="RefSeq" id="WP_152074178.1">
    <property type="nucleotide sequence ID" value="NZ_CAAKNY010000084.1"/>
</dbReference>
<name>A0A5K1IFC3_9ACTN</name>
<dbReference type="Proteomes" id="UP000330807">
    <property type="component" value="Unassembled WGS sequence"/>
</dbReference>
<accession>A0A5K1IFC3</accession>
<dbReference type="OrthoDB" id="1852394at2"/>
<dbReference type="EMBL" id="CABWIH010000047">
    <property type="protein sequence ID" value="VWM00272.1"/>
    <property type="molecule type" value="Genomic_DNA"/>
</dbReference>
<protein>
    <recommendedName>
        <fullName evidence="3">Cupin domain-containing protein</fullName>
    </recommendedName>
</protein>
<dbReference type="SUPFAM" id="SSF51182">
    <property type="entry name" value="RmlC-like cupins"/>
    <property type="match status" value="1"/>
</dbReference>
<organism evidence="1 2">
    <name type="scientific">Collinsella aerofaciens</name>
    <dbReference type="NCBI Taxonomy" id="74426"/>
    <lineage>
        <taxon>Bacteria</taxon>
        <taxon>Bacillati</taxon>
        <taxon>Actinomycetota</taxon>
        <taxon>Coriobacteriia</taxon>
        <taxon>Coriobacteriales</taxon>
        <taxon>Coriobacteriaceae</taxon>
        <taxon>Collinsella</taxon>
    </lineage>
</organism>
<dbReference type="CDD" id="cd06983">
    <property type="entry name" value="cupin_dsy2733"/>
    <property type="match status" value="1"/>
</dbReference>
<dbReference type="InterPro" id="IPR014710">
    <property type="entry name" value="RmlC-like_jellyroll"/>
</dbReference>
<evidence type="ECO:0008006" key="3">
    <source>
        <dbReference type="Google" id="ProtNLM"/>
    </source>
</evidence>
<reference evidence="1 2" key="1">
    <citation type="submission" date="2019-10" db="EMBL/GenBank/DDBJ databases">
        <authorList>
            <person name="Wolf R A."/>
        </authorList>
    </citation>
    <scope>NUCLEOTIDE SEQUENCE [LARGE SCALE GENOMIC DNA]</scope>
    <source>
        <strain evidence="1">Collinsella_aerofaciens_AK_138A</strain>
    </source>
</reference>
<gene>
    <name evidence="1" type="ORF">LMKDKBCB_00266</name>
</gene>
<dbReference type="InterPro" id="IPR011051">
    <property type="entry name" value="RmlC_Cupin_sf"/>
</dbReference>
<proteinExistence type="predicted"/>
<evidence type="ECO:0000313" key="1">
    <source>
        <dbReference type="EMBL" id="VWM00272.1"/>
    </source>
</evidence>
<dbReference type="Gene3D" id="2.60.120.10">
    <property type="entry name" value="Jelly Rolls"/>
    <property type="match status" value="1"/>
</dbReference>
<dbReference type="AlphaFoldDB" id="A0A5K1IFC3"/>